<feature type="transmembrane region" description="Helical" evidence="1">
    <location>
        <begin position="76"/>
        <end position="98"/>
    </location>
</feature>
<evidence type="ECO:0000313" key="2">
    <source>
        <dbReference type="EMBL" id="CAG8548829.1"/>
    </source>
</evidence>
<dbReference type="OrthoDB" id="2437090at2759"/>
<keyword evidence="1" id="KW-0472">Membrane</keyword>
<comment type="caution">
    <text evidence="2">The sequence shown here is derived from an EMBL/GenBank/DDBJ whole genome shotgun (WGS) entry which is preliminary data.</text>
</comment>
<name>A0A9N9AXZ0_9GLOM</name>
<evidence type="ECO:0000313" key="3">
    <source>
        <dbReference type="Proteomes" id="UP000789405"/>
    </source>
</evidence>
<evidence type="ECO:0000256" key="1">
    <source>
        <dbReference type="SAM" id="Phobius"/>
    </source>
</evidence>
<accession>A0A9N9AXZ0</accession>
<dbReference type="EMBL" id="CAJVPY010002107">
    <property type="protein sequence ID" value="CAG8548829.1"/>
    <property type="molecule type" value="Genomic_DNA"/>
</dbReference>
<keyword evidence="1" id="KW-0812">Transmembrane</keyword>
<sequence>MTNSVRVNSIIGKHNYEINSYIDEVALRFCKLTDEILKKIKFWMIHITTQYNLLVASFLYKNLIVATAIFKNKTEAIFVWVLQELINSCDIALIVLYFDADSAMLSAVQKNYLEIYYFHCIFHIDLNLRKKIQEN</sequence>
<organism evidence="2 3">
    <name type="scientific">Dentiscutata erythropus</name>
    <dbReference type="NCBI Taxonomy" id="1348616"/>
    <lineage>
        <taxon>Eukaryota</taxon>
        <taxon>Fungi</taxon>
        <taxon>Fungi incertae sedis</taxon>
        <taxon>Mucoromycota</taxon>
        <taxon>Glomeromycotina</taxon>
        <taxon>Glomeromycetes</taxon>
        <taxon>Diversisporales</taxon>
        <taxon>Gigasporaceae</taxon>
        <taxon>Dentiscutata</taxon>
    </lineage>
</organism>
<feature type="transmembrane region" description="Helical" evidence="1">
    <location>
        <begin position="51"/>
        <end position="70"/>
    </location>
</feature>
<protein>
    <submittedName>
        <fullName evidence="2">20382_t:CDS:1</fullName>
    </submittedName>
</protein>
<gene>
    <name evidence="2" type="ORF">DERYTH_LOCUS5166</name>
</gene>
<proteinExistence type="predicted"/>
<reference evidence="2" key="1">
    <citation type="submission" date="2021-06" db="EMBL/GenBank/DDBJ databases">
        <authorList>
            <person name="Kallberg Y."/>
            <person name="Tangrot J."/>
            <person name="Rosling A."/>
        </authorList>
    </citation>
    <scope>NUCLEOTIDE SEQUENCE</scope>
    <source>
        <strain evidence="2">MA453B</strain>
    </source>
</reference>
<keyword evidence="3" id="KW-1185">Reference proteome</keyword>
<dbReference type="AlphaFoldDB" id="A0A9N9AXZ0"/>
<dbReference type="Proteomes" id="UP000789405">
    <property type="component" value="Unassembled WGS sequence"/>
</dbReference>
<keyword evidence="1" id="KW-1133">Transmembrane helix</keyword>